<dbReference type="EMBL" id="CM046396">
    <property type="protein sequence ID" value="KAI8537243.1"/>
    <property type="molecule type" value="Genomic_DNA"/>
</dbReference>
<comment type="caution">
    <text evidence="1">The sequence shown here is derived from an EMBL/GenBank/DDBJ whole genome shotgun (WGS) entry which is preliminary data.</text>
</comment>
<protein>
    <submittedName>
        <fullName evidence="1">Uncharacterized protein</fullName>
    </submittedName>
</protein>
<dbReference type="Proteomes" id="UP001062846">
    <property type="component" value="Chromosome 9"/>
</dbReference>
<evidence type="ECO:0000313" key="2">
    <source>
        <dbReference type="Proteomes" id="UP001062846"/>
    </source>
</evidence>
<organism evidence="1 2">
    <name type="scientific">Rhododendron molle</name>
    <name type="common">Chinese azalea</name>
    <name type="synonym">Azalea mollis</name>
    <dbReference type="NCBI Taxonomy" id="49168"/>
    <lineage>
        <taxon>Eukaryota</taxon>
        <taxon>Viridiplantae</taxon>
        <taxon>Streptophyta</taxon>
        <taxon>Embryophyta</taxon>
        <taxon>Tracheophyta</taxon>
        <taxon>Spermatophyta</taxon>
        <taxon>Magnoliopsida</taxon>
        <taxon>eudicotyledons</taxon>
        <taxon>Gunneridae</taxon>
        <taxon>Pentapetalae</taxon>
        <taxon>asterids</taxon>
        <taxon>Ericales</taxon>
        <taxon>Ericaceae</taxon>
        <taxon>Ericoideae</taxon>
        <taxon>Rhodoreae</taxon>
        <taxon>Rhododendron</taxon>
    </lineage>
</organism>
<evidence type="ECO:0000313" key="1">
    <source>
        <dbReference type="EMBL" id="KAI8537243.1"/>
    </source>
</evidence>
<name>A0ACC0M8A6_RHOML</name>
<gene>
    <name evidence="1" type="ORF">RHMOL_Rhmol09G0009000</name>
</gene>
<sequence length="376" mass="41403">MGLDSVGGALVIHEILSKLGPTDTAAVGCLNERFRDWAADESLWSKFCADELDLSSPQDPLGNPSPTFKLMGCMHMLNAVFLLLDTTVNDLVVMLGLDAAGKTTILYKLHIGEVLLTVPTIGMSPTVSPSLNEMVWFIIEVRKEVFLNSDNNDLRKETLDQQCEVVRRRTVNGDKGGSSHVMKYGNTKLGKNPLFSYLGSNPANDDYTFIRHDSLAPIMKAVGQRDAELLHFWHKYCKAPRGSQKKLTAEKQLRDAIKHRAHIDESMMSIAKILFRSANGLMTLETVRPAGKTYCGYCKQVKQLLSKQNATYKVVELDEENDGSEMQQALAELTGQGTVPNVFIGGKHIGGCDAVLQKHQRGELVPLLTEAGAISK</sequence>
<reference evidence="1" key="1">
    <citation type="submission" date="2022-02" db="EMBL/GenBank/DDBJ databases">
        <title>Plant Genome Project.</title>
        <authorList>
            <person name="Zhang R.-G."/>
        </authorList>
    </citation>
    <scope>NUCLEOTIDE SEQUENCE</scope>
    <source>
        <strain evidence="1">AT1</strain>
    </source>
</reference>
<keyword evidence="2" id="KW-1185">Reference proteome</keyword>
<accession>A0ACC0M8A6</accession>
<proteinExistence type="predicted"/>